<comment type="caution">
    <text evidence="1">The sequence shown here is derived from an EMBL/GenBank/DDBJ whole genome shotgun (WGS) entry which is preliminary data.</text>
</comment>
<organism evidence="1 2">
    <name type="scientific">Panicum virgatum</name>
    <name type="common">Blackwell switchgrass</name>
    <dbReference type="NCBI Taxonomy" id="38727"/>
    <lineage>
        <taxon>Eukaryota</taxon>
        <taxon>Viridiplantae</taxon>
        <taxon>Streptophyta</taxon>
        <taxon>Embryophyta</taxon>
        <taxon>Tracheophyta</taxon>
        <taxon>Spermatophyta</taxon>
        <taxon>Magnoliopsida</taxon>
        <taxon>Liliopsida</taxon>
        <taxon>Poales</taxon>
        <taxon>Poaceae</taxon>
        <taxon>PACMAD clade</taxon>
        <taxon>Panicoideae</taxon>
        <taxon>Panicodae</taxon>
        <taxon>Paniceae</taxon>
        <taxon>Panicinae</taxon>
        <taxon>Panicum</taxon>
        <taxon>Panicum sect. Hiantes</taxon>
    </lineage>
</organism>
<evidence type="ECO:0000313" key="1">
    <source>
        <dbReference type="EMBL" id="KAG2549053.1"/>
    </source>
</evidence>
<dbReference type="AlphaFoldDB" id="A0A8T0NIK7"/>
<reference evidence="1" key="1">
    <citation type="submission" date="2020-05" db="EMBL/GenBank/DDBJ databases">
        <title>WGS assembly of Panicum virgatum.</title>
        <authorList>
            <person name="Lovell J.T."/>
            <person name="Jenkins J."/>
            <person name="Shu S."/>
            <person name="Juenger T.E."/>
            <person name="Schmutz J."/>
        </authorList>
    </citation>
    <scope>NUCLEOTIDE SEQUENCE</scope>
    <source>
        <strain evidence="1">AP13</strain>
    </source>
</reference>
<gene>
    <name evidence="1" type="ORF">PVAP13_9KG292278</name>
</gene>
<proteinExistence type="predicted"/>
<dbReference type="Proteomes" id="UP000823388">
    <property type="component" value="Chromosome 9K"/>
</dbReference>
<sequence length="58" mass="6664">METCIPDRKELMCRKIVKSCFPESSIILSNLNLHKSMRQTFGIEEQFASSTKVPCYHG</sequence>
<protein>
    <submittedName>
        <fullName evidence="1">Uncharacterized protein</fullName>
    </submittedName>
</protein>
<keyword evidence="2" id="KW-1185">Reference proteome</keyword>
<name>A0A8T0NIK7_PANVG</name>
<dbReference type="EMBL" id="CM029053">
    <property type="protein sequence ID" value="KAG2549053.1"/>
    <property type="molecule type" value="Genomic_DNA"/>
</dbReference>
<accession>A0A8T0NIK7</accession>
<evidence type="ECO:0000313" key="2">
    <source>
        <dbReference type="Proteomes" id="UP000823388"/>
    </source>
</evidence>